<reference evidence="3" key="1">
    <citation type="submission" date="2017-10" db="EMBL/GenBank/DDBJ databases">
        <title>Complete genome sequence of Moraxella osloensis NP7 isolated from human skin.</title>
        <authorList>
            <person name="Lee K."/>
            <person name="Lim J.Y."/>
            <person name="Hwang I."/>
        </authorList>
    </citation>
    <scope>NUCLEOTIDE SEQUENCE [LARGE SCALE GENOMIC DNA]</scope>
    <source>
        <strain evidence="3">NP7</strain>
        <plasmid evidence="3">pnp7-1</plasmid>
    </source>
</reference>
<name>A0A2D2LXK1_FAUOS</name>
<evidence type="ECO:0000256" key="1">
    <source>
        <dbReference type="SAM" id="MobiDB-lite"/>
    </source>
</evidence>
<accession>A0A2D2LXK1</accession>
<dbReference type="RefSeq" id="WP_100271070.1">
    <property type="nucleotide sequence ID" value="NZ_CP024444.1"/>
</dbReference>
<feature type="compositionally biased region" description="Polar residues" evidence="1">
    <location>
        <begin position="759"/>
        <end position="772"/>
    </location>
</feature>
<dbReference type="EMBL" id="CP024444">
    <property type="protein sequence ID" value="ATR79716.1"/>
    <property type="molecule type" value="Genomic_DNA"/>
</dbReference>
<feature type="compositionally biased region" description="Basic and acidic residues" evidence="1">
    <location>
        <begin position="809"/>
        <end position="819"/>
    </location>
</feature>
<dbReference type="AlphaFoldDB" id="A0A2D2LXK1"/>
<gene>
    <name evidence="2" type="ORF">NP7_10150</name>
</gene>
<proteinExistence type="predicted"/>
<evidence type="ECO:0000313" key="2">
    <source>
        <dbReference type="EMBL" id="ATR79716.1"/>
    </source>
</evidence>
<keyword evidence="2" id="KW-0614">Plasmid</keyword>
<feature type="compositionally biased region" description="Polar residues" evidence="1">
    <location>
        <begin position="820"/>
        <end position="829"/>
    </location>
</feature>
<evidence type="ECO:0000313" key="3">
    <source>
        <dbReference type="Proteomes" id="UP000229340"/>
    </source>
</evidence>
<feature type="compositionally biased region" description="Polar residues" evidence="1">
    <location>
        <begin position="655"/>
        <end position="665"/>
    </location>
</feature>
<geneLocation type="plasmid" evidence="3">
    <name>pnp7-1</name>
</geneLocation>
<feature type="compositionally biased region" description="Polar residues" evidence="1">
    <location>
        <begin position="722"/>
        <end position="731"/>
    </location>
</feature>
<dbReference type="Proteomes" id="UP000229340">
    <property type="component" value="Plasmid pNP7-1"/>
</dbReference>
<feature type="region of interest" description="Disordered" evidence="1">
    <location>
        <begin position="655"/>
        <end position="842"/>
    </location>
</feature>
<feature type="compositionally biased region" description="Basic residues" evidence="1">
    <location>
        <begin position="735"/>
        <end position="750"/>
    </location>
</feature>
<protein>
    <submittedName>
        <fullName evidence="2">Uncharacterized protein</fullName>
    </submittedName>
</protein>
<organism evidence="2 3">
    <name type="scientific">Faucicola osloensis</name>
    <name type="common">Moraxella osloensis</name>
    <dbReference type="NCBI Taxonomy" id="34062"/>
    <lineage>
        <taxon>Bacteria</taxon>
        <taxon>Pseudomonadati</taxon>
        <taxon>Pseudomonadota</taxon>
        <taxon>Gammaproteobacteria</taxon>
        <taxon>Moraxellales</taxon>
        <taxon>Moraxellaceae</taxon>
        <taxon>Faucicola</taxon>
    </lineage>
</organism>
<sequence>MTQSSTTATLNQPINWPALDMYGIYIMMRSFSNEYGFYHDENDLNDKQVMTLLVLDTKRVIQPQYLKITQLHPLYIPSDASLPALYVFYQTEQGLNTDYEFSPNKLLKYLRIADSVPFKTTTKRQEIQLFKQKLLPIRTFVKNRLESSVLLAFNHRGEAVYQSTFGRFYQACDNDKLQRHAATDANADFLYAINARLNKTNKINESALQLCAYAYLSYNPTLHSKQGFQRFCEIIFSSFKLPSVYKTHADIAGVIVENLNQPPLQFSNIPLEYVEAFHQAVLFEQFKLALAAIDEQAHPARLSYRLFRQLLSNNEHFANHYDFTQINYQRASLPMPMAYLLGHLLHADYEQVSSNPTKPALYSPSCLNGSLLLISILACDNLFLNEPDISYGQSLRGLNQLAHKPKVHISHDPFERLRGLLSDDKPAYSSAILPSGHALFNEVIPFVDATDNYHLNISTTRLDQQYAINCLTQRDPNGRTVLVGPVDDNRDAGRINDSSVAFLRFLQAYYQDVTVVDIAASMLASTGFNTPIRLYVIGQAKTKPYSLQELKQRCYHIDALLQLPVIQSYYQLFDLTGALLAIEKNKRNPLELAMQISQLTHLDATVPLNLAYDKQWLEQVLVNDTTQVALPTTSNLASQTATSGSTNKLVDLLKSNSKLTPTTEDATAKKADGETDPPIPELTPPHEHATHKPVVADDELTKQPDTPVSTDSDKSEGDDNNTDNPVQTTDATTKKGTKKSTRGGTSRKKAVATTDEAVSENTPSDNTVSDAITNEDKSSDETANDDDKAALVADASLISATDNADETDAADKTRDDKAQSDTPNEQPAQAQDGFEDDNTDELVISAELNDESDRAAQDKLAHLVEIDEDEFTKPDLKELTGDDDFLQSVDDDELSLDDIDFSGLLD</sequence>
<feature type="compositionally biased region" description="Basic and acidic residues" evidence="1">
    <location>
        <begin position="774"/>
        <end position="789"/>
    </location>
</feature>